<sequence>MINEVDEALHALLTEELLAGTDVQLSFDAPTREWEVRRNAPTVNLFLYDVREEMAHRREGRIEECDADGVVVAEHRPPRYFALSYLVTAWTAQPQDEHRLLSVLLAGLVTHDVLPPGRLVGGLADLGLTVPMSIAVPPRRDRGLADIWSALGGSLKPSLDLVVTTPIAASTAFAAQPVTDGLRLRAGARADSAPDDHRSGPGRTARPRARRPGDAAAEQPPAGTETRRLRHPDPAPGETSTPIGVRRARGAAAERQRRQGTGGPIRDGRR</sequence>
<protein>
    <recommendedName>
        <fullName evidence="2">Pvc16 N-terminal domain-containing protein</fullName>
    </recommendedName>
</protein>
<dbReference type="STRING" id="47866.GA0074694_5327"/>
<dbReference type="RefSeq" id="WP_091462649.1">
    <property type="nucleotide sequence ID" value="NZ_FMHU01000002.1"/>
</dbReference>
<organism evidence="3 4">
    <name type="scientific">Micromonospora inyonensis</name>
    <dbReference type="NCBI Taxonomy" id="47866"/>
    <lineage>
        <taxon>Bacteria</taxon>
        <taxon>Bacillati</taxon>
        <taxon>Actinomycetota</taxon>
        <taxon>Actinomycetes</taxon>
        <taxon>Micromonosporales</taxon>
        <taxon>Micromonosporaceae</taxon>
        <taxon>Micromonospora</taxon>
    </lineage>
</organism>
<evidence type="ECO:0000259" key="2">
    <source>
        <dbReference type="Pfam" id="PF14065"/>
    </source>
</evidence>
<keyword evidence="4" id="KW-1185">Reference proteome</keyword>
<feature type="region of interest" description="Disordered" evidence="1">
    <location>
        <begin position="188"/>
        <end position="270"/>
    </location>
</feature>
<proteinExistence type="predicted"/>
<dbReference type="Pfam" id="PF14065">
    <property type="entry name" value="Pvc16_N"/>
    <property type="match status" value="1"/>
</dbReference>
<dbReference type="Proteomes" id="UP000198906">
    <property type="component" value="Unassembled WGS sequence"/>
</dbReference>
<dbReference type="EMBL" id="FMHU01000002">
    <property type="protein sequence ID" value="SCL29200.1"/>
    <property type="molecule type" value="Genomic_DNA"/>
</dbReference>
<evidence type="ECO:0000313" key="4">
    <source>
        <dbReference type="Proteomes" id="UP000198906"/>
    </source>
</evidence>
<feature type="domain" description="Pvc16 N-terminal" evidence="2">
    <location>
        <begin position="4"/>
        <end position="178"/>
    </location>
</feature>
<evidence type="ECO:0000313" key="3">
    <source>
        <dbReference type="EMBL" id="SCL29200.1"/>
    </source>
</evidence>
<evidence type="ECO:0000256" key="1">
    <source>
        <dbReference type="SAM" id="MobiDB-lite"/>
    </source>
</evidence>
<dbReference type="AlphaFoldDB" id="A0A1C6SI39"/>
<feature type="compositionally biased region" description="Gly residues" evidence="1">
    <location>
        <begin position="260"/>
        <end position="270"/>
    </location>
</feature>
<reference evidence="4" key="1">
    <citation type="submission" date="2016-06" db="EMBL/GenBank/DDBJ databases">
        <authorList>
            <person name="Varghese N."/>
        </authorList>
    </citation>
    <scope>NUCLEOTIDE SEQUENCE [LARGE SCALE GENOMIC DNA]</scope>
    <source>
        <strain evidence="4">DSM 46123</strain>
    </source>
</reference>
<gene>
    <name evidence="3" type="ORF">GA0074694_5327</name>
</gene>
<accession>A0A1C6SI39</accession>
<name>A0A1C6SI39_9ACTN</name>
<dbReference type="InterPro" id="IPR025351">
    <property type="entry name" value="Pvc16_N"/>
</dbReference>